<feature type="transmembrane region" description="Helical" evidence="2">
    <location>
        <begin position="63"/>
        <end position="85"/>
    </location>
</feature>
<accession>A0A2D3VH88</accession>
<evidence type="ECO:0000313" key="4">
    <source>
        <dbReference type="EMBL" id="CZT20103.1"/>
    </source>
</evidence>
<dbReference type="PANTHER" id="PTHR35184:SF1">
    <property type="entry name" value="INTEGRAL MEMBRANE PROTEIN"/>
    <property type="match status" value="1"/>
</dbReference>
<organism evidence="4 5">
    <name type="scientific">Ramularia collo-cygni</name>
    <dbReference type="NCBI Taxonomy" id="112498"/>
    <lineage>
        <taxon>Eukaryota</taxon>
        <taxon>Fungi</taxon>
        <taxon>Dikarya</taxon>
        <taxon>Ascomycota</taxon>
        <taxon>Pezizomycotina</taxon>
        <taxon>Dothideomycetes</taxon>
        <taxon>Dothideomycetidae</taxon>
        <taxon>Mycosphaerellales</taxon>
        <taxon>Mycosphaerellaceae</taxon>
        <taxon>Ramularia</taxon>
    </lineage>
</organism>
<evidence type="ECO:0000256" key="2">
    <source>
        <dbReference type="SAM" id="Phobius"/>
    </source>
</evidence>
<dbReference type="STRING" id="112498.A0A2D3VH88"/>
<keyword evidence="2" id="KW-0472">Membrane</keyword>
<keyword evidence="2" id="KW-1133">Transmembrane helix</keyword>
<dbReference type="GeneID" id="35601106"/>
<feature type="region of interest" description="Disordered" evidence="1">
    <location>
        <begin position="304"/>
        <end position="329"/>
    </location>
</feature>
<keyword evidence="5" id="KW-1185">Reference proteome</keyword>
<proteinExistence type="predicted"/>
<dbReference type="InterPro" id="IPR021460">
    <property type="entry name" value="DUF3112"/>
</dbReference>
<dbReference type="Pfam" id="PF11309">
    <property type="entry name" value="DUF3112"/>
    <property type="match status" value="1"/>
</dbReference>
<feature type="transmembrane region" description="Helical" evidence="2">
    <location>
        <begin position="256"/>
        <end position="276"/>
    </location>
</feature>
<feature type="region of interest" description="Disordered" evidence="1">
    <location>
        <begin position="1"/>
        <end position="20"/>
    </location>
</feature>
<evidence type="ECO:0000313" key="5">
    <source>
        <dbReference type="Proteomes" id="UP000225277"/>
    </source>
</evidence>
<feature type="transmembrane region" description="Helical" evidence="2">
    <location>
        <begin position="179"/>
        <end position="202"/>
    </location>
</feature>
<sequence length="329" mass="36595">MSTSHENQQQRGPPYAPTTAGLGGHPTLATDIPIASIFITLYLISAIANLLTFRKNHRKSHKFLFNILLLQFSLARILTCALRIASAVNPTNINLAIAANIFVNAGILLVYIINLNFAQRILRARQPEIGWNPLFRGTVKILYVLMAMALMLLVSFIVVSTYTLDVELRDVARKVQLAGITYFLGFSALPLLVLGMSYILPVSKRAESFGSGSMVSKTLIVVVSTALCILGAGFKAGAIWETPRPIEHPAWYQEKAAFWVFLFAIEVVILYFFLAVRIDERFWVPDGSSKLKTYRMERAVVREGAELQRRESTSSKARASIDDDKKSLA</sequence>
<feature type="transmembrane region" description="Helical" evidence="2">
    <location>
        <begin position="214"/>
        <end position="236"/>
    </location>
</feature>
<feature type="domain" description="DUF7702" evidence="3">
    <location>
        <begin position="32"/>
        <end position="193"/>
    </location>
</feature>
<dbReference type="RefSeq" id="XP_023626992.1">
    <property type="nucleotide sequence ID" value="XM_023771224.1"/>
</dbReference>
<feature type="transmembrane region" description="Helical" evidence="2">
    <location>
        <begin position="97"/>
        <end position="118"/>
    </location>
</feature>
<protein>
    <recommendedName>
        <fullName evidence="3">DUF7702 domain-containing protein</fullName>
    </recommendedName>
</protein>
<dbReference type="EMBL" id="FJUY01000008">
    <property type="protein sequence ID" value="CZT20103.1"/>
    <property type="molecule type" value="Genomic_DNA"/>
</dbReference>
<evidence type="ECO:0000256" key="1">
    <source>
        <dbReference type="SAM" id="MobiDB-lite"/>
    </source>
</evidence>
<dbReference type="OrthoDB" id="3357002at2759"/>
<dbReference type="PANTHER" id="PTHR35184">
    <property type="entry name" value="YALI0C10208P"/>
    <property type="match status" value="1"/>
</dbReference>
<feature type="compositionally biased region" description="Polar residues" evidence="1">
    <location>
        <begin position="1"/>
        <end position="11"/>
    </location>
</feature>
<gene>
    <name evidence="4" type="ORF">RCC_05960</name>
</gene>
<evidence type="ECO:0000259" key="3">
    <source>
        <dbReference type="Pfam" id="PF24800"/>
    </source>
</evidence>
<dbReference type="AlphaFoldDB" id="A0A2D3VH88"/>
<dbReference type="Pfam" id="PF24800">
    <property type="entry name" value="DUF7702"/>
    <property type="match status" value="1"/>
</dbReference>
<keyword evidence="2" id="KW-0812">Transmembrane</keyword>
<dbReference type="Proteomes" id="UP000225277">
    <property type="component" value="Unassembled WGS sequence"/>
</dbReference>
<feature type="transmembrane region" description="Helical" evidence="2">
    <location>
        <begin position="139"/>
        <end position="159"/>
    </location>
</feature>
<feature type="transmembrane region" description="Helical" evidence="2">
    <location>
        <begin position="32"/>
        <end position="51"/>
    </location>
</feature>
<reference evidence="4 5" key="1">
    <citation type="submission" date="2016-03" db="EMBL/GenBank/DDBJ databases">
        <authorList>
            <person name="Ploux O."/>
        </authorList>
    </citation>
    <scope>NUCLEOTIDE SEQUENCE [LARGE SCALE GENOMIC DNA]</scope>
    <source>
        <strain evidence="4 5">URUG2</strain>
    </source>
</reference>
<name>A0A2D3VH88_9PEZI</name>
<dbReference type="InterPro" id="IPR056119">
    <property type="entry name" value="DUF7702"/>
</dbReference>